<gene>
    <name evidence="11" type="ORF">D9757_000852</name>
</gene>
<dbReference type="OrthoDB" id="2789670at2759"/>
<dbReference type="Gene3D" id="1.10.630.10">
    <property type="entry name" value="Cytochrome P450"/>
    <property type="match status" value="1"/>
</dbReference>
<evidence type="ECO:0000256" key="10">
    <source>
        <dbReference type="RuleBase" id="RU000461"/>
    </source>
</evidence>
<sequence length="523" mass="58295">MPSTVANLLAFGVFLYVARRLYVRYAVQRGLPLPPGPRGLPIIGNLFDLPRNAGAYLEITKMAEEYQTDLLYFNVVGTPYLILNTQEAATDLFVSRAANNSDRPPFPMAYLMGLDSPFVFAEYGESWRKQRNVFQQEAAPASLDMYMKPAIHENLSALLYSILENPDKYDHHIHRHFAGTILSVAFGITKEDPFDYLLDLSIGGMQVVSDTTVFGSYIVDHIPALIKLPAWFPGLTIKKEVAQRKPDVDKMMTEPMMYAKKKIENGKGAVKSSMASRQLQQMQDEGTWSEKEEWILANALGSMYAAGSDTMSSTVLNLILAFVLYPEVQKKAHAVIEAAIGSNRLPELSDEHRIPYMDALVMELLRWKPISPLPIAHQSTEADVYKGYYIPKGTVLVTNTWAILQNPAVYGEDVADFRPERFLKADGTVNNDLPYPGAFGWGKRSCPGKNIATSAIWMTSATLIAAYEFTRGIDAKGNPIIPSAEILPGLLAAPKPFKCNIKPRSKPIENMIRQKKVQHDLSN</sequence>
<evidence type="ECO:0000313" key="11">
    <source>
        <dbReference type="EMBL" id="KAF5392792.1"/>
    </source>
</evidence>
<reference evidence="11 12" key="1">
    <citation type="journal article" date="2020" name="ISME J.">
        <title>Uncovering the hidden diversity of litter-decomposition mechanisms in mushroom-forming fungi.</title>
        <authorList>
            <person name="Floudas D."/>
            <person name="Bentzer J."/>
            <person name="Ahren D."/>
            <person name="Johansson T."/>
            <person name="Persson P."/>
            <person name="Tunlid A."/>
        </authorList>
    </citation>
    <scope>NUCLEOTIDE SEQUENCE [LARGE SCALE GENOMIC DNA]</scope>
    <source>
        <strain evidence="11 12">CBS 406.79</strain>
    </source>
</reference>
<dbReference type="PANTHER" id="PTHR46300">
    <property type="entry name" value="P450, PUTATIVE (EUROFUNG)-RELATED-RELATED"/>
    <property type="match status" value="1"/>
</dbReference>
<dbReference type="InterPro" id="IPR017972">
    <property type="entry name" value="Cyt_P450_CS"/>
</dbReference>
<dbReference type="PROSITE" id="PS00086">
    <property type="entry name" value="CYTOCHROME_P450"/>
    <property type="match status" value="1"/>
</dbReference>
<dbReference type="CDD" id="cd11065">
    <property type="entry name" value="CYP64-like"/>
    <property type="match status" value="1"/>
</dbReference>
<name>A0A8H5I0I6_9AGAR</name>
<dbReference type="InterPro" id="IPR002401">
    <property type="entry name" value="Cyt_P450_E_grp-I"/>
</dbReference>
<evidence type="ECO:0000256" key="6">
    <source>
        <dbReference type="ARBA" id="ARBA00023002"/>
    </source>
</evidence>
<comment type="pathway">
    <text evidence="2">Secondary metabolite biosynthesis.</text>
</comment>
<comment type="cofactor">
    <cofactor evidence="1 9">
        <name>heme</name>
        <dbReference type="ChEBI" id="CHEBI:30413"/>
    </cofactor>
</comment>
<dbReference type="SUPFAM" id="SSF48264">
    <property type="entry name" value="Cytochrome P450"/>
    <property type="match status" value="1"/>
</dbReference>
<evidence type="ECO:0000256" key="3">
    <source>
        <dbReference type="ARBA" id="ARBA00010617"/>
    </source>
</evidence>
<keyword evidence="4 9" id="KW-0349">Heme</keyword>
<evidence type="ECO:0000256" key="4">
    <source>
        <dbReference type="ARBA" id="ARBA00022617"/>
    </source>
</evidence>
<dbReference type="AlphaFoldDB" id="A0A8H5I0I6"/>
<protein>
    <recommendedName>
        <fullName evidence="13">Cytochrome P450</fullName>
    </recommendedName>
</protein>
<evidence type="ECO:0000256" key="2">
    <source>
        <dbReference type="ARBA" id="ARBA00005179"/>
    </source>
</evidence>
<dbReference type="Pfam" id="PF00067">
    <property type="entry name" value="p450"/>
    <property type="match status" value="1"/>
</dbReference>
<dbReference type="GO" id="GO:0016705">
    <property type="term" value="F:oxidoreductase activity, acting on paired donors, with incorporation or reduction of molecular oxygen"/>
    <property type="evidence" value="ECO:0007669"/>
    <property type="project" value="InterPro"/>
</dbReference>
<dbReference type="InterPro" id="IPR050364">
    <property type="entry name" value="Cytochrome_P450_fung"/>
</dbReference>
<dbReference type="PRINTS" id="PR00463">
    <property type="entry name" value="EP450I"/>
</dbReference>
<dbReference type="InterPro" id="IPR036396">
    <property type="entry name" value="Cyt_P450_sf"/>
</dbReference>
<keyword evidence="5 9" id="KW-0479">Metal-binding</keyword>
<dbReference type="Proteomes" id="UP000518752">
    <property type="component" value="Unassembled WGS sequence"/>
</dbReference>
<proteinExistence type="inferred from homology"/>
<comment type="similarity">
    <text evidence="3 10">Belongs to the cytochrome P450 family.</text>
</comment>
<keyword evidence="6 10" id="KW-0560">Oxidoreductase</keyword>
<evidence type="ECO:0000313" key="12">
    <source>
        <dbReference type="Proteomes" id="UP000518752"/>
    </source>
</evidence>
<keyword evidence="12" id="KW-1185">Reference proteome</keyword>
<evidence type="ECO:0008006" key="13">
    <source>
        <dbReference type="Google" id="ProtNLM"/>
    </source>
</evidence>
<dbReference type="GO" id="GO:0004497">
    <property type="term" value="F:monooxygenase activity"/>
    <property type="evidence" value="ECO:0007669"/>
    <property type="project" value="UniProtKB-KW"/>
</dbReference>
<organism evidence="11 12">
    <name type="scientific">Collybiopsis confluens</name>
    <dbReference type="NCBI Taxonomy" id="2823264"/>
    <lineage>
        <taxon>Eukaryota</taxon>
        <taxon>Fungi</taxon>
        <taxon>Dikarya</taxon>
        <taxon>Basidiomycota</taxon>
        <taxon>Agaricomycotina</taxon>
        <taxon>Agaricomycetes</taxon>
        <taxon>Agaricomycetidae</taxon>
        <taxon>Agaricales</taxon>
        <taxon>Marasmiineae</taxon>
        <taxon>Omphalotaceae</taxon>
        <taxon>Collybiopsis</taxon>
    </lineage>
</organism>
<dbReference type="GO" id="GO:0005506">
    <property type="term" value="F:iron ion binding"/>
    <property type="evidence" value="ECO:0007669"/>
    <property type="project" value="InterPro"/>
</dbReference>
<evidence type="ECO:0000256" key="5">
    <source>
        <dbReference type="ARBA" id="ARBA00022723"/>
    </source>
</evidence>
<dbReference type="PANTHER" id="PTHR46300:SF7">
    <property type="entry name" value="P450, PUTATIVE (EUROFUNG)-RELATED"/>
    <property type="match status" value="1"/>
</dbReference>
<evidence type="ECO:0000256" key="8">
    <source>
        <dbReference type="ARBA" id="ARBA00023033"/>
    </source>
</evidence>
<evidence type="ECO:0000256" key="9">
    <source>
        <dbReference type="PIRSR" id="PIRSR602401-1"/>
    </source>
</evidence>
<dbReference type="PRINTS" id="PR00385">
    <property type="entry name" value="P450"/>
</dbReference>
<accession>A0A8H5I0I6</accession>
<keyword evidence="7 9" id="KW-0408">Iron</keyword>
<feature type="binding site" description="axial binding residue" evidence="9">
    <location>
        <position position="446"/>
    </location>
    <ligand>
        <name>heme</name>
        <dbReference type="ChEBI" id="CHEBI:30413"/>
    </ligand>
    <ligandPart>
        <name>Fe</name>
        <dbReference type="ChEBI" id="CHEBI:18248"/>
    </ligandPart>
</feature>
<dbReference type="EMBL" id="JAACJN010000004">
    <property type="protein sequence ID" value="KAF5392792.1"/>
    <property type="molecule type" value="Genomic_DNA"/>
</dbReference>
<keyword evidence="8 10" id="KW-0503">Monooxygenase</keyword>
<dbReference type="InterPro" id="IPR001128">
    <property type="entry name" value="Cyt_P450"/>
</dbReference>
<comment type="caution">
    <text evidence="11">The sequence shown here is derived from an EMBL/GenBank/DDBJ whole genome shotgun (WGS) entry which is preliminary data.</text>
</comment>
<evidence type="ECO:0000256" key="1">
    <source>
        <dbReference type="ARBA" id="ARBA00001971"/>
    </source>
</evidence>
<dbReference type="GO" id="GO:0020037">
    <property type="term" value="F:heme binding"/>
    <property type="evidence" value="ECO:0007669"/>
    <property type="project" value="InterPro"/>
</dbReference>
<evidence type="ECO:0000256" key="7">
    <source>
        <dbReference type="ARBA" id="ARBA00023004"/>
    </source>
</evidence>